<accession>A0A1A8QKF5</accession>
<sequence length="109" mass="12653">SICLTEEALVFLSTCTAFPPRLMETVTHPAWCIHHRSPQCPRYATPSRTRITHLKTEAQRQQRLMCDMLTAARCQRMTFFTTRTQKTKETGIISEIRLNEATFSLNHQQ</sequence>
<feature type="non-terminal residue" evidence="1">
    <location>
        <position position="1"/>
    </location>
</feature>
<reference evidence="1" key="2">
    <citation type="submission" date="2016-06" db="EMBL/GenBank/DDBJ databases">
        <title>The genome of a short-lived fish provides insights into sex chromosome evolution and the genetic control of aging.</title>
        <authorList>
            <person name="Reichwald K."/>
            <person name="Felder M."/>
            <person name="Petzold A."/>
            <person name="Koch P."/>
            <person name="Groth M."/>
            <person name="Platzer M."/>
        </authorList>
    </citation>
    <scope>NUCLEOTIDE SEQUENCE</scope>
    <source>
        <tissue evidence="1">Brain</tissue>
    </source>
</reference>
<gene>
    <name evidence="1" type="primary">FAM131C</name>
</gene>
<name>A0A1A8QKF5_9TELE</name>
<evidence type="ECO:0000313" key="1">
    <source>
        <dbReference type="EMBL" id="SBR93942.1"/>
    </source>
</evidence>
<organism evidence="1">
    <name type="scientific">Nothobranchius pienaari</name>
    <dbReference type="NCBI Taxonomy" id="704102"/>
    <lineage>
        <taxon>Eukaryota</taxon>
        <taxon>Metazoa</taxon>
        <taxon>Chordata</taxon>
        <taxon>Craniata</taxon>
        <taxon>Vertebrata</taxon>
        <taxon>Euteleostomi</taxon>
        <taxon>Actinopterygii</taxon>
        <taxon>Neopterygii</taxon>
        <taxon>Teleostei</taxon>
        <taxon>Neoteleostei</taxon>
        <taxon>Acanthomorphata</taxon>
        <taxon>Ovalentaria</taxon>
        <taxon>Atherinomorphae</taxon>
        <taxon>Cyprinodontiformes</taxon>
        <taxon>Nothobranchiidae</taxon>
        <taxon>Nothobranchius</taxon>
    </lineage>
</organism>
<dbReference type="AlphaFoldDB" id="A0A1A8QKF5"/>
<proteinExistence type="predicted"/>
<dbReference type="EMBL" id="HAEG01013056">
    <property type="protein sequence ID" value="SBR93942.1"/>
    <property type="molecule type" value="Transcribed_RNA"/>
</dbReference>
<protein>
    <submittedName>
        <fullName evidence="1">Family with sequence similarity 131, member C</fullName>
    </submittedName>
</protein>
<reference evidence="1" key="1">
    <citation type="submission" date="2016-05" db="EMBL/GenBank/DDBJ databases">
        <authorList>
            <person name="Lavstsen T."/>
            <person name="Jespersen J.S."/>
        </authorList>
    </citation>
    <scope>NUCLEOTIDE SEQUENCE</scope>
    <source>
        <tissue evidence="1">Brain</tissue>
    </source>
</reference>